<keyword evidence="3" id="KW-1015">Disulfide bond</keyword>
<dbReference type="EMBL" id="CAUEEQ010074297">
    <property type="protein sequence ID" value="CAJ0966390.1"/>
    <property type="molecule type" value="Genomic_DNA"/>
</dbReference>
<keyword evidence="7" id="KW-1185">Reference proteome</keyword>
<proteinExistence type="inferred from homology"/>
<dbReference type="InterPro" id="IPR004269">
    <property type="entry name" value="Folate_rcpt"/>
</dbReference>
<dbReference type="Pfam" id="PF03024">
    <property type="entry name" value="Folate_rec"/>
    <property type="match status" value="1"/>
</dbReference>
<feature type="chain" id="PRO_5045234015" description="Folate receptor-like domain-containing protein" evidence="4">
    <location>
        <begin position="17"/>
        <end position="306"/>
    </location>
</feature>
<evidence type="ECO:0000256" key="2">
    <source>
        <dbReference type="ARBA" id="ARBA00022729"/>
    </source>
</evidence>
<comment type="caution">
    <text evidence="6">The sequence shown here is derived from an EMBL/GenBank/DDBJ whole genome shotgun (WGS) entry which is preliminary data.</text>
</comment>
<dbReference type="InterPro" id="IPR018143">
    <property type="entry name" value="Folate_rcpt-like"/>
</dbReference>
<accession>A0ABN9MJ92</accession>
<feature type="domain" description="Folate receptor-like" evidence="5">
    <location>
        <begin position="24"/>
        <end position="199"/>
    </location>
</feature>
<evidence type="ECO:0000259" key="5">
    <source>
        <dbReference type="Pfam" id="PF03024"/>
    </source>
</evidence>
<evidence type="ECO:0000313" key="6">
    <source>
        <dbReference type="EMBL" id="CAJ0966390.1"/>
    </source>
</evidence>
<protein>
    <recommendedName>
        <fullName evidence="5">Folate receptor-like domain-containing protein</fullName>
    </recommendedName>
</protein>
<feature type="signal peptide" evidence="4">
    <location>
        <begin position="1"/>
        <end position="16"/>
    </location>
</feature>
<evidence type="ECO:0000256" key="4">
    <source>
        <dbReference type="SAM" id="SignalP"/>
    </source>
</evidence>
<name>A0ABN9MJ92_9NEOB</name>
<evidence type="ECO:0000313" key="7">
    <source>
        <dbReference type="Proteomes" id="UP001176940"/>
    </source>
</evidence>
<dbReference type="PANTHER" id="PTHR10517:SF14">
    <property type="entry name" value="FOLATE RECEPTOR 1-RELATED"/>
    <property type="match status" value="1"/>
</dbReference>
<evidence type="ECO:0000256" key="3">
    <source>
        <dbReference type="ARBA" id="ARBA00023157"/>
    </source>
</evidence>
<dbReference type="PANTHER" id="PTHR10517">
    <property type="entry name" value="FOLATE RECEPTOR"/>
    <property type="match status" value="1"/>
</dbReference>
<gene>
    <name evidence="6" type="ORF">RIMI_LOCUS21267550</name>
</gene>
<sequence>MLRCLLLLTAASLLSAAKEDYMDQCIDGKHHKTEPGPEDKLHGQCDVWKDKACCTQNTSHAAHQDQSYLYSFDWNHCGMMSEQCKKHFIQDTCFYECSPNLGPWIEQVDQSWRKERIVDVPLCKEDCQGWYNDCKDDYTCMENWHKGWDWTEGVNKCPGGTSCRKIGVVFPSDKAFCEKLWSNSYKFTEHRRGSGRCMQLFFLNSSVNPNVKVAEYYAGLKGSGPRPGAADIPAALLITAGGVKLWDSSPQSCAQSSRTWALTAATMTMCRSAPPMGCSAPPMCRCCDILSLLYCSYIARHNVSRC</sequence>
<keyword evidence="2 4" id="KW-0732">Signal</keyword>
<dbReference type="Proteomes" id="UP001176940">
    <property type="component" value="Unassembled WGS sequence"/>
</dbReference>
<reference evidence="6" key="1">
    <citation type="submission" date="2023-07" db="EMBL/GenBank/DDBJ databases">
        <authorList>
            <person name="Stuckert A."/>
        </authorList>
    </citation>
    <scope>NUCLEOTIDE SEQUENCE</scope>
</reference>
<organism evidence="6 7">
    <name type="scientific">Ranitomeya imitator</name>
    <name type="common">mimic poison frog</name>
    <dbReference type="NCBI Taxonomy" id="111125"/>
    <lineage>
        <taxon>Eukaryota</taxon>
        <taxon>Metazoa</taxon>
        <taxon>Chordata</taxon>
        <taxon>Craniata</taxon>
        <taxon>Vertebrata</taxon>
        <taxon>Euteleostomi</taxon>
        <taxon>Amphibia</taxon>
        <taxon>Batrachia</taxon>
        <taxon>Anura</taxon>
        <taxon>Neobatrachia</taxon>
        <taxon>Hyloidea</taxon>
        <taxon>Dendrobatidae</taxon>
        <taxon>Dendrobatinae</taxon>
        <taxon>Ranitomeya</taxon>
    </lineage>
</organism>
<comment type="similarity">
    <text evidence="1">Belongs to the folate receptor family.</text>
</comment>
<evidence type="ECO:0000256" key="1">
    <source>
        <dbReference type="ARBA" id="ARBA00007932"/>
    </source>
</evidence>